<protein>
    <submittedName>
        <fullName evidence="2">Uncharacterized protein</fullName>
    </submittedName>
</protein>
<dbReference type="RefSeq" id="WP_230752004.1">
    <property type="nucleotide sequence ID" value="NZ_JAINWA010000001.1"/>
</dbReference>
<dbReference type="Proteomes" id="UP001198163">
    <property type="component" value="Unassembled WGS sequence"/>
</dbReference>
<dbReference type="EMBL" id="JAINWA010000001">
    <property type="protein sequence ID" value="MCD1653113.1"/>
    <property type="molecule type" value="Genomic_DNA"/>
</dbReference>
<keyword evidence="3" id="KW-1185">Reference proteome</keyword>
<accession>A0AAE3JHL8</accession>
<evidence type="ECO:0000313" key="2">
    <source>
        <dbReference type="EMBL" id="MCD1653113.1"/>
    </source>
</evidence>
<sequence length="189" mass="21163">MRRLAAAVIFIAVVLGPAAAQKKKAAEYAKENDFSFFFPEYKHTRNFTDIDEAYDHIEASMHKLKKTIGMPKAKGLAAKLIGPERADKKPISVSYFLSASDSNGAVNVHKEGSGIESSLKNLITASIVYVVFCDDRAVSISEFYIKDGYRFSSNSQPKKFTFGKDEYSAVYPFGWGLDKAFEYLKKERD</sequence>
<evidence type="ECO:0000313" key="3">
    <source>
        <dbReference type="Proteomes" id="UP001198163"/>
    </source>
</evidence>
<gene>
    <name evidence="2" type="ORF">K7J14_00110</name>
</gene>
<proteinExistence type="predicted"/>
<organism evidence="2 3">
    <name type="scientific">Teretinema zuelzerae</name>
    <dbReference type="NCBI Taxonomy" id="156"/>
    <lineage>
        <taxon>Bacteria</taxon>
        <taxon>Pseudomonadati</taxon>
        <taxon>Spirochaetota</taxon>
        <taxon>Spirochaetia</taxon>
        <taxon>Spirochaetales</taxon>
        <taxon>Treponemataceae</taxon>
        <taxon>Teretinema</taxon>
    </lineage>
</organism>
<feature type="signal peptide" evidence="1">
    <location>
        <begin position="1"/>
        <end position="20"/>
    </location>
</feature>
<name>A0AAE3JHL8_9SPIR</name>
<comment type="caution">
    <text evidence="2">The sequence shown here is derived from an EMBL/GenBank/DDBJ whole genome shotgun (WGS) entry which is preliminary data.</text>
</comment>
<dbReference type="AlphaFoldDB" id="A0AAE3JHL8"/>
<feature type="chain" id="PRO_5042049843" evidence="1">
    <location>
        <begin position="21"/>
        <end position="189"/>
    </location>
</feature>
<evidence type="ECO:0000256" key="1">
    <source>
        <dbReference type="SAM" id="SignalP"/>
    </source>
</evidence>
<reference evidence="2" key="1">
    <citation type="submission" date="2021-08" db="EMBL/GenBank/DDBJ databases">
        <title>Comparative analyses of Brucepasteria parasyntrophica and Teretinema zuelzerae.</title>
        <authorList>
            <person name="Song Y."/>
            <person name="Brune A."/>
        </authorList>
    </citation>
    <scope>NUCLEOTIDE SEQUENCE</scope>
    <source>
        <strain evidence="2">DSM 1903</strain>
    </source>
</reference>
<keyword evidence="1" id="KW-0732">Signal</keyword>